<accession>A0A6N9TLP5</accession>
<evidence type="ECO:0000256" key="2">
    <source>
        <dbReference type="ARBA" id="ARBA00022679"/>
    </source>
</evidence>
<gene>
    <name evidence="3" type="ORF">G3N55_04755</name>
</gene>
<dbReference type="GO" id="GO:0032259">
    <property type="term" value="P:methylation"/>
    <property type="evidence" value="ECO:0007669"/>
    <property type="project" value="UniProtKB-KW"/>
</dbReference>
<keyword evidence="2 3" id="KW-0808">Transferase</keyword>
<evidence type="ECO:0000256" key="1">
    <source>
        <dbReference type="ARBA" id="ARBA00022603"/>
    </source>
</evidence>
<dbReference type="Pfam" id="PF02636">
    <property type="entry name" value="Methyltransf_28"/>
    <property type="match status" value="1"/>
</dbReference>
<proteinExistence type="predicted"/>
<evidence type="ECO:0000313" key="3">
    <source>
        <dbReference type="EMBL" id="NDY42155.1"/>
    </source>
</evidence>
<dbReference type="PANTHER" id="PTHR12049">
    <property type="entry name" value="PROTEIN ARGININE METHYLTRANSFERASE NDUFAF7, MITOCHONDRIAL"/>
    <property type="match status" value="1"/>
</dbReference>
<keyword evidence="1 3" id="KW-0489">Methyltransferase</keyword>
<dbReference type="RefSeq" id="WP_163298302.1">
    <property type="nucleotide sequence ID" value="NZ_JAAGRR010000038.1"/>
</dbReference>
<dbReference type="Proteomes" id="UP000469346">
    <property type="component" value="Unassembled WGS sequence"/>
</dbReference>
<dbReference type="InterPro" id="IPR003788">
    <property type="entry name" value="NDUFAF7"/>
</dbReference>
<name>A0A6N9TLP5_DISTH</name>
<dbReference type="Gene3D" id="3.40.50.12710">
    <property type="match status" value="1"/>
</dbReference>
<dbReference type="EMBL" id="JAAGRR010000038">
    <property type="protein sequence ID" value="NDY42155.1"/>
    <property type="molecule type" value="Genomic_DNA"/>
</dbReference>
<dbReference type="GO" id="GO:0035243">
    <property type="term" value="F:protein-arginine omega-N symmetric methyltransferase activity"/>
    <property type="evidence" value="ECO:0007669"/>
    <property type="project" value="TreeGrafter"/>
</dbReference>
<sequence length="328" mass="35705">TSPHVHPLFGALCARQLLDFRSRLGGGPFRVVEQGAGAGYLAADILGYLERKAALDGVTYVVVEPFEHLKALQAERLERYGDRVRWVGAAAELSPAPGCVLTNELLDAFPVHLVVREADGFREVYVDWEGGAFREVTGPPSSPELAAEVAALPADLPPGYRTEINLEARRWLREAAGGLDRGFVLTVDYGFTRREYLHPARSGGTLLAYGGHRAFADVLQDPGTRDITAHVNFTDLARWGRRFGLQPLGYAPQWSFLASLDVEAALRDLDGGPPPPFSPQAAAVKMLLLPQGMGDSHKVFVQGKAVAAEPVPAGFRLRNLVHRLEEEP</sequence>
<dbReference type="InterPro" id="IPR038375">
    <property type="entry name" value="NDUFAF7_sf"/>
</dbReference>
<dbReference type="SUPFAM" id="SSF53335">
    <property type="entry name" value="S-adenosyl-L-methionine-dependent methyltransferases"/>
    <property type="match status" value="1"/>
</dbReference>
<dbReference type="InterPro" id="IPR029063">
    <property type="entry name" value="SAM-dependent_MTases_sf"/>
</dbReference>
<dbReference type="AlphaFoldDB" id="A0A6N9TLP5"/>
<protein>
    <submittedName>
        <fullName evidence="3">SAM-dependent methyltransferase</fullName>
    </submittedName>
</protein>
<feature type="non-terminal residue" evidence="3">
    <location>
        <position position="1"/>
    </location>
</feature>
<keyword evidence="4" id="KW-1185">Reference proteome</keyword>
<reference evidence="3 4" key="1">
    <citation type="submission" date="2020-02" db="EMBL/GenBank/DDBJ databases">
        <title>Comparative genomics of sulfur disproportionating microorganisms.</title>
        <authorList>
            <person name="Ward L.M."/>
            <person name="Bertran E."/>
            <person name="Johnston D.T."/>
        </authorList>
    </citation>
    <scope>NUCLEOTIDE SEQUENCE [LARGE SCALE GENOMIC DNA]</scope>
    <source>
        <strain evidence="3 4">DSM 100025</strain>
    </source>
</reference>
<evidence type="ECO:0000313" key="4">
    <source>
        <dbReference type="Proteomes" id="UP000469346"/>
    </source>
</evidence>
<dbReference type="PANTHER" id="PTHR12049:SF7">
    <property type="entry name" value="PROTEIN ARGININE METHYLTRANSFERASE NDUFAF7, MITOCHONDRIAL"/>
    <property type="match status" value="1"/>
</dbReference>
<organism evidence="3 4">
    <name type="scientific">Dissulfurirhabdus thermomarina</name>
    <dbReference type="NCBI Taxonomy" id="1765737"/>
    <lineage>
        <taxon>Bacteria</taxon>
        <taxon>Deltaproteobacteria</taxon>
        <taxon>Dissulfurirhabdaceae</taxon>
        <taxon>Dissulfurirhabdus</taxon>
    </lineage>
</organism>
<comment type="caution">
    <text evidence="3">The sequence shown here is derived from an EMBL/GenBank/DDBJ whole genome shotgun (WGS) entry which is preliminary data.</text>
</comment>